<dbReference type="RefSeq" id="WP_268147497.1">
    <property type="nucleotide sequence ID" value="NZ_JAPPUW010000002.1"/>
</dbReference>
<dbReference type="NCBIfam" id="TIGR04274">
    <property type="entry name" value="hypoxanDNAglyco"/>
    <property type="match status" value="1"/>
</dbReference>
<accession>A0A9X4LLK3</accession>
<dbReference type="CDD" id="cd10032">
    <property type="entry name" value="UDG-F6_HDG"/>
    <property type="match status" value="1"/>
</dbReference>
<dbReference type="SUPFAM" id="SSF52141">
    <property type="entry name" value="Uracil-DNA glycosylase-like"/>
    <property type="match status" value="1"/>
</dbReference>
<dbReference type="EC" id="3.2.2.15" evidence="3"/>
<proteinExistence type="predicted"/>
<keyword evidence="3" id="KW-0326">Glycosidase</keyword>
<name>A0A9X4LLK3_9BURK</name>
<organism evidence="3 4">
    <name type="scientific">Pelomonas aquatica</name>
    <dbReference type="NCBI Taxonomy" id="431058"/>
    <lineage>
        <taxon>Bacteria</taxon>
        <taxon>Pseudomonadati</taxon>
        <taxon>Pseudomonadota</taxon>
        <taxon>Betaproteobacteria</taxon>
        <taxon>Burkholderiales</taxon>
        <taxon>Sphaerotilaceae</taxon>
        <taxon>Roseateles</taxon>
    </lineage>
</organism>
<evidence type="ECO:0000313" key="4">
    <source>
        <dbReference type="Proteomes" id="UP001152766"/>
    </source>
</evidence>
<dbReference type="InterPro" id="IPR026353">
    <property type="entry name" value="Hypoxan-DNA_Glyclase"/>
</dbReference>
<sequence length="192" mass="19936">MSTRPSSPRRGAATNPANPESAPRLAGLAPVFDAGVRVLVLGSFPGATSLQAAQYYAHARNAFWPVMAALLGEPGLPMLLYAQRLPVLLAHGVGLWDAVASCRRDGSLDTAIEAAAPSDLAELLPRLPALRAIACNGALAHRETLATLGDPGLPLLKLPSTSPAHAGLSLADKITAWRAALGPHLAWPRMPA</sequence>
<dbReference type="SMART" id="SM00986">
    <property type="entry name" value="UDG"/>
    <property type="match status" value="1"/>
</dbReference>
<keyword evidence="3" id="KW-0378">Hydrolase</keyword>
<evidence type="ECO:0000256" key="1">
    <source>
        <dbReference type="SAM" id="MobiDB-lite"/>
    </source>
</evidence>
<evidence type="ECO:0000313" key="3">
    <source>
        <dbReference type="EMBL" id="MDG0865191.1"/>
    </source>
</evidence>
<gene>
    <name evidence="3" type="ORF">EXJ73_22270</name>
</gene>
<dbReference type="InterPro" id="IPR005122">
    <property type="entry name" value="Uracil-DNA_glycosylase-like"/>
</dbReference>
<evidence type="ECO:0000259" key="2">
    <source>
        <dbReference type="SMART" id="SM00986"/>
    </source>
</evidence>
<protein>
    <submittedName>
        <fullName evidence="3">DNA-deoxyinosine glycosylase</fullName>
        <ecNumber evidence="3">3.2.2.15</ecNumber>
    </submittedName>
</protein>
<feature type="domain" description="Uracil-DNA glycosylase-like" evidence="2">
    <location>
        <begin position="29"/>
        <end position="181"/>
    </location>
</feature>
<keyword evidence="4" id="KW-1185">Reference proteome</keyword>
<feature type="region of interest" description="Disordered" evidence="1">
    <location>
        <begin position="1"/>
        <end position="22"/>
    </location>
</feature>
<dbReference type="EMBL" id="SGUG01000057">
    <property type="protein sequence ID" value="MDG0865191.1"/>
    <property type="molecule type" value="Genomic_DNA"/>
</dbReference>
<dbReference type="Gene3D" id="3.40.470.10">
    <property type="entry name" value="Uracil-DNA glycosylase-like domain"/>
    <property type="match status" value="1"/>
</dbReference>
<dbReference type="Pfam" id="PF03167">
    <property type="entry name" value="UDG"/>
    <property type="match status" value="1"/>
</dbReference>
<comment type="caution">
    <text evidence="3">The sequence shown here is derived from an EMBL/GenBank/DDBJ whole genome shotgun (WGS) entry which is preliminary data.</text>
</comment>
<dbReference type="AlphaFoldDB" id="A0A9X4LLK3"/>
<dbReference type="SMART" id="SM00987">
    <property type="entry name" value="UreE_C"/>
    <property type="match status" value="1"/>
</dbReference>
<reference evidence="3" key="1">
    <citation type="submission" date="2019-02" db="EMBL/GenBank/DDBJ databases">
        <title>Draft genome of the type strain Pelomonas aquatica CCUG 52575T.</title>
        <authorList>
            <person name="Gomila M."/>
            <person name="Lalucat J."/>
        </authorList>
    </citation>
    <scope>NUCLEOTIDE SEQUENCE</scope>
    <source>
        <strain evidence="3">CCUG 52575</strain>
    </source>
</reference>
<dbReference type="InterPro" id="IPR036895">
    <property type="entry name" value="Uracil-DNA_glycosylase-like_sf"/>
</dbReference>
<dbReference type="Proteomes" id="UP001152766">
    <property type="component" value="Unassembled WGS sequence"/>
</dbReference>
<dbReference type="GO" id="GO:0033958">
    <property type="term" value="F:DNA-deoxyinosine glycosylase activity"/>
    <property type="evidence" value="ECO:0007669"/>
    <property type="project" value="UniProtKB-EC"/>
</dbReference>